<dbReference type="InterPro" id="IPR012147">
    <property type="entry name" value="P_Ac_Bu_trans"/>
</dbReference>
<dbReference type="Pfam" id="PF01515">
    <property type="entry name" value="PTA_PTB"/>
    <property type="match status" value="1"/>
</dbReference>
<dbReference type="RefSeq" id="WP_344602881.1">
    <property type="nucleotide sequence ID" value="NZ_BAAAHE010000008.1"/>
</dbReference>
<keyword evidence="6" id="KW-1185">Reference proteome</keyword>
<dbReference type="EMBL" id="BAAAHE010000008">
    <property type="protein sequence ID" value="GAA0612583.1"/>
    <property type="molecule type" value="Genomic_DNA"/>
</dbReference>
<dbReference type="PANTHER" id="PTHR43356:SF3">
    <property type="entry name" value="PHOSPHATE ACETYLTRANSFERASE"/>
    <property type="match status" value="1"/>
</dbReference>
<organism evidence="5 6">
    <name type="scientific">Sporichthya brevicatena</name>
    <dbReference type="NCBI Taxonomy" id="171442"/>
    <lineage>
        <taxon>Bacteria</taxon>
        <taxon>Bacillati</taxon>
        <taxon>Actinomycetota</taxon>
        <taxon>Actinomycetes</taxon>
        <taxon>Sporichthyales</taxon>
        <taxon>Sporichthyaceae</taxon>
        <taxon>Sporichthya</taxon>
    </lineage>
</organism>
<proteinExistence type="inferred from homology"/>
<dbReference type="InterPro" id="IPR050500">
    <property type="entry name" value="Phos_Acetyltrans/Butyryltrans"/>
</dbReference>
<evidence type="ECO:0000259" key="4">
    <source>
        <dbReference type="Pfam" id="PF01515"/>
    </source>
</evidence>
<comment type="caution">
    <text evidence="5">The sequence shown here is derived from an EMBL/GenBank/DDBJ whole genome shotgun (WGS) entry which is preliminary data.</text>
</comment>
<comment type="similarity">
    <text evidence="1">Belongs to the phosphate acetyltransferase and butyryltransferase family.</text>
</comment>
<dbReference type="InterPro" id="IPR002505">
    <property type="entry name" value="PTA_PTB"/>
</dbReference>
<evidence type="ECO:0000313" key="5">
    <source>
        <dbReference type="EMBL" id="GAA0612583.1"/>
    </source>
</evidence>
<name>A0ABN1GJQ1_9ACTN</name>
<evidence type="ECO:0000256" key="2">
    <source>
        <dbReference type="ARBA" id="ARBA00022679"/>
    </source>
</evidence>
<reference evidence="5 6" key="1">
    <citation type="journal article" date="2019" name="Int. J. Syst. Evol. Microbiol.">
        <title>The Global Catalogue of Microorganisms (GCM) 10K type strain sequencing project: providing services to taxonomists for standard genome sequencing and annotation.</title>
        <authorList>
            <consortium name="The Broad Institute Genomics Platform"/>
            <consortium name="The Broad Institute Genome Sequencing Center for Infectious Disease"/>
            <person name="Wu L."/>
            <person name="Ma J."/>
        </authorList>
    </citation>
    <scope>NUCLEOTIDE SEQUENCE [LARGE SCALE GENOMIC DNA]</scope>
    <source>
        <strain evidence="5 6">JCM 10671</strain>
    </source>
</reference>
<dbReference type="PANTHER" id="PTHR43356">
    <property type="entry name" value="PHOSPHATE ACETYLTRANSFERASE"/>
    <property type="match status" value="1"/>
</dbReference>
<protein>
    <submittedName>
        <fullName evidence="5">Phosphate acetyltransferase</fullName>
    </submittedName>
</protein>
<gene>
    <name evidence="5" type="primary">pta_1</name>
    <name evidence="5" type="ORF">GCM10009547_13240</name>
</gene>
<accession>A0ABN1GJQ1</accession>
<dbReference type="Gene3D" id="3.40.718.10">
    <property type="entry name" value="Isopropylmalate Dehydrogenase"/>
    <property type="match status" value="1"/>
</dbReference>
<evidence type="ECO:0000256" key="3">
    <source>
        <dbReference type="ARBA" id="ARBA00023315"/>
    </source>
</evidence>
<evidence type="ECO:0000313" key="6">
    <source>
        <dbReference type="Proteomes" id="UP001500957"/>
    </source>
</evidence>
<dbReference type="SUPFAM" id="SSF53659">
    <property type="entry name" value="Isocitrate/Isopropylmalate dehydrogenase-like"/>
    <property type="match status" value="1"/>
</dbReference>
<evidence type="ECO:0000256" key="1">
    <source>
        <dbReference type="ARBA" id="ARBA00005656"/>
    </source>
</evidence>
<feature type="domain" description="Phosphate acetyl/butaryl transferase" evidence="4">
    <location>
        <begin position="61"/>
        <end position="300"/>
    </location>
</feature>
<keyword evidence="3" id="KW-0012">Acyltransferase</keyword>
<dbReference type="PIRSF" id="PIRSF000428">
    <property type="entry name" value="P_Ac_trans"/>
    <property type="match status" value="1"/>
</dbReference>
<sequence length="318" mass="33330">MTLSAALRARVVGNGARIVFCETEDARIRAAAAELRRQQLAVPVLLDRQMATEVRYDLGPRYEELRAHRGVSAEQARAELRDELLLSALMVRFGLAEGAVAGAVATTAATLRAAIRGIGAAPGISTISSCMLVECPVVDRTLVFADCGVVPDPTVEQLADIAIAAAQSASQLLGVAPKVALLCFSTRGSSSHPHVDKVVAATRLAASRRPDLAVDGELQVDAALDPDVAARKAPDSPVAGNANVLVFPDLNAANIGYKLVTRLGGASAVGPILQGLRLPMNDLSRGASVDEIVDLACVTAGQVQAVQMDEWSRHGRHR</sequence>
<keyword evidence="2" id="KW-0808">Transferase</keyword>
<dbReference type="Proteomes" id="UP001500957">
    <property type="component" value="Unassembled WGS sequence"/>
</dbReference>